<dbReference type="EMBL" id="KQ090459">
    <property type="protein sequence ID" value="KMS95516.1"/>
    <property type="molecule type" value="Genomic_DNA"/>
</dbReference>
<sequence length="34" mass="3566">MNAAAIPCVAAYLVGRRCPLPKLGSPLVFHPCSI</sequence>
<proteinExistence type="predicted"/>
<evidence type="ECO:0000313" key="1">
    <source>
        <dbReference type="EMBL" id="KMS95516.1"/>
    </source>
</evidence>
<protein>
    <submittedName>
        <fullName evidence="1">Uncharacterized protein</fullName>
    </submittedName>
</protein>
<dbReference type="Proteomes" id="UP000035740">
    <property type="component" value="Unassembled WGS sequence"/>
</dbReference>
<accession>A0A0J8B3G9</accession>
<organism evidence="1 2">
    <name type="scientific">Beta vulgaris subsp. vulgaris</name>
    <name type="common">Beet</name>
    <dbReference type="NCBI Taxonomy" id="3555"/>
    <lineage>
        <taxon>Eukaryota</taxon>
        <taxon>Viridiplantae</taxon>
        <taxon>Streptophyta</taxon>
        <taxon>Embryophyta</taxon>
        <taxon>Tracheophyta</taxon>
        <taxon>Spermatophyta</taxon>
        <taxon>Magnoliopsida</taxon>
        <taxon>eudicotyledons</taxon>
        <taxon>Gunneridae</taxon>
        <taxon>Pentapetalae</taxon>
        <taxon>Caryophyllales</taxon>
        <taxon>Chenopodiaceae</taxon>
        <taxon>Betoideae</taxon>
        <taxon>Beta</taxon>
    </lineage>
</organism>
<dbReference type="Gramene" id="KMS95516">
    <property type="protein sequence ID" value="KMS95516"/>
    <property type="gene ID" value="BVRB_007560"/>
</dbReference>
<reference evidence="1 2" key="1">
    <citation type="journal article" date="2014" name="Nature">
        <title>The genome of the recently domesticated crop plant sugar beet (Beta vulgaris).</title>
        <authorList>
            <person name="Dohm J.C."/>
            <person name="Minoche A.E."/>
            <person name="Holtgrawe D."/>
            <person name="Capella-Gutierrez S."/>
            <person name="Zakrzewski F."/>
            <person name="Tafer H."/>
            <person name="Rupp O."/>
            <person name="Sorensen T.R."/>
            <person name="Stracke R."/>
            <person name="Reinhardt R."/>
            <person name="Goesmann A."/>
            <person name="Kraft T."/>
            <person name="Schulz B."/>
            <person name="Stadler P.F."/>
            <person name="Schmidt T."/>
            <person name="Gabaldon T."/>
            <person name="Lehrach H."/>
            <person name="Weisshaar B."/>
            <person name="Himmelbauer H."/>
        </authorList>
    </citation>
    <scope>NUCLEOTIDE SEQUENCE [LARGE SCALE GENOMIC DNA]</scope>
    <source>
        <tissue evidence="1">Taproot</tissue>
    </source>
</reference>
<gene>
    <name evidence="1" type="ORF">BVRB_007560</name>
</gene>
<evidence type="ECO:0000313" key="2">
    <source>
        <dbReference type="Proteomes" id="UP000035740"/>
    </source>
</evidence>
<dbReference type="AlphaFoldDB" id="A0A0J8B3G9"/>
<keyword evidence="2" id="KW-1185">Reference proteome</keyword>
<name>A0A0J8B3G9_BETVV</name>